<dbReference type="PANTHER" id="PTHR42783">
    <property type="entry name" value="GLUTAMATE SYNTHASE [NADPH] SMALL CHAIN"/>
    <property type="match status" value="1"/>
</dbReference>
<proteinExistence type="predicted"/>
<dbReference type="PANTHER" id="PTHR42783:SF3">
    <property type="entry name" value="GLUTAMATE SYNTHASE [NADPH] SMALL CHAIN-RELATED"/>
    <property type="match status" value="1"/>
</dbReference>
<dbReference type="EMBL" id="JAOTPL010000001">
    <property type="protein sequence ID" value="MCU7693061.1"/>
    <property type="molecule type" value="Genomic_DNA"/>
</dbReference>
<evidence type="ECO:0000313" key="2">
    <source>
        <dbReference type="EMBL" id="MCU7693061.1"/>
    </source>
</evidence>
<dbReference type="InterPro" id="IPR017896">
    <property type="entry name" value="4Fe4S_Fe-S-bd"/>
</dbReference>
<dbReference type="CDD" id="cd10551">
    <property type="entry name" value="PsrB"/>
    <property type="match status" value="1"/>
</dbReference>
<evidence type="ECO:0000313" key="3">
    <source>
        <dbReference type="Proteomes" id="UP001209317"/>
    </source>
</evidence>
<name>A0AAE3IMI9_9BACT</name>
<dbReference type="Gene3D" id="2.20.25.90">
    <property type="entry name" value="ADC-like domains"/>
    <property type="match status" value="1"/>
</dbReference>
<dbReference type="Gene3D" id="3.40.50.740">
    <property type="match status" value="1"/>
</dbReference>
<feature type="domain" description="4Fe-4S ferredoxin-type" evidence="1">
    <location>
        <begin position="857"/>
        <end position="888"/>
    </location>
</feature>
<dbReference type="Proteomes" id="UP001209317">
    <property type="component" value="Unassembled WGS sequence"/>
</dbReference>
<feature type="domain" description="4Fe-4S ferredoxin-type" evidence="1">
    <location>
        <begin position="889"/>
        <end position="918"/>
    </location>
</feature>
<comment type="caution">
    <text evidence="2">The sequence shown here is derived from an EMBL/GenBank/DDBJ whole genome shotgun (WGS) entry which is preliminary data.</text>
</comment>
<dbReference type="Gene3D" id="3.30.2070.10">
    <property type="entry name" value="Formate dehydrogenase/DMSO reductase"/>
    <property type="match status" value="1"/>
</dbReference>
<organism evidence="2 3">
    <name type="scientific">Haoranjiania flava</name>
    <dbReference type="NCBI Taxonomy" id="1856322"/>
    <lineage>
        <taxon>Bacteria</taxon>
        <taxon>Pseudomonadati</taxon>
        <taxon>Bacteroidota</taxon>
        <taxon>Chitinophagia</taxon>
        <taxon>Chitinophagales</taxon>
        <taxon>Chitinophagaceae</taxon>
        <taxon>Haoranjiania</taxon>
    </lineage>
</organism>
<dbReference type="SUPFAM" id="SSF54862">
    <property type="entry name" value="4Fe-4S ferredoxins"/>
    <property type="match status" value="1"/>
</dbReference>
<accession>A0AAE3IMI9</accession>
<dbReference type="Gene3D" id="3.40.228.10">
    <property type="entry name" value="Dimethylsulfoxide Reductase, domain 2"/>
    <property type="match status" value="1"/>
</dbReference>
<dbReference type="AlphaFoldDB" id="A0AAE3IMI9"/>
<protein>
    <submittedName>
        <fullName evidence="2">TAT-variant-translocated molybdopterin oxidoreductase</fullName>
    </submittedName>
</protein>
<dbReference type="RefSeq" id="WP_263036549.1">
    <property type="nucleotide sequence ID" value="NZ_JAOTPL010000001.1"/>
</dbReference>
<sequence>MDNKKYWQSFGEFNNSEAYRESAKNEFREELPFEDNSKGILDTPTPRRDFLKYLGFSTAAAAIAASCETPVNRAIPFAVKPENVHPGEAMYYATTFVQDGYAESVVAKVRDGRPIKIEGNTLCPITKGGTSARAQASVLDLYNTARLRFPTISGKEVTLSKIDESIQGAIASPAVILTSTIVSPTSQEVINRFLAKYPGSRHVTYDAVSYSGLLMANEASYGRRALPSYRFDNANVIVSIGADFLGTWISPVEFTRQYTRNRKIDEKNPSMSKHFQFESVLTTTGASADERFLCRPSEWGAIAQALLGAVGGQSAAGISDAALSAGIAKAAKALSENRGRALVVCGSNDANLQLVVNAINEAIGANGSTIDWSATNNTKKGVDADFVQLLNDMNAGAVKTLIVHGANPAYAWHDEKAVKAAFAKVPNTIALNEKNDETTQLCKFVVPAHNYLESWGDAEPKTGHISFIQPTINPLFKTRQWQDSLLKWAGEATTYADLVKATWSARAGGDAGWNKLLQEGVLNPGGRATASSLVRSDSSANGKNSDTASAVLAAFTSTRTAPATYNSGSAVTAAGVLSTAKKGGDTELLLYQSVAIGDGSGASNPFLQEMPDPITRATWDNYIIVSPDFARRKLNIDISKEGQADSYEVNPEKEVLKLTVNGKSIELPFIIVPGTHPNVVGIAVGYGRTKHVGKAADGYGKNAFPLASFTGNTVSYLQPDVKIERTGKTYQVAQVQTHDRYDPKVGGERREIMKELSLATFKHSPEKILNERAHELAPWGGLENFEKQGTLYPYYDKPGIHWGMSVDTNSCTGCGACVVACNIENNVPIVGKSEVARFHDMHWLRIDRYYSGDIDNPKVVFQPLMCQHCDNAPCENVCPVNATNHNSEGLNQMAYNRCIGTRYCANNCPYKVRRFNWADYNGADSFKNNQDQKLVGVLDAPVLDMNDSLTRMVLNPDVTVRSRGVMEKCTFCVQRLQEGKLKAKKEGRKLDTGADMEKADVKTACQQACPGDAIVFGNINDTQSSIAKVRKENRLRLFYSLEQLHVLPNVNYLAKVRNTDEVEKDETPAPAAHH</sequence>
<dbReference type="SUPFAM" id="SSF53706">
    <property type="entry name" value="Formate dehydrogenase/DMSO reductase, domains 1-3"/>
    <property type="match status" value="1"/>
</dbReference>
<dbReference type="Gene3D" id="3.30.70.20">
    <property type="match status" value="2"/>
</dbReference>
<evidence type="ECO:0000259" key="1">
    <source>
        <dbReference type="PROSITE" id="PS51379"/>
    </source>
</evidence>
<keyword evidence="3" id="KW-1185">Reference proteome</keyword>
<dbReference type="PROSITE" id="PS51379">
    <property type="entry name" value="4FE4S_FER_2"/>
    <property type="match status" value="3"/>
</dbReference>
<dbReference type="InterPro" id="IPR030948">
    <property type="entry name" value="TAT_var_transloc_signal_dom"/>
</dbReference>
<feature type="domain" description="4Fe-4S ferredoxin-type" evidence="1">
    <location>
        <begin position="802"/>
        <end position="832"/>
    </location>
</feature>
<reference evidence="2" key="1">
    <citation type="submission" date="2022-10" db="EMBL/GenBank/DDBJ databases">
        <authorList>
            <person name="Kim H.S."/>
            <person name="Kim J.-S."/>
            <person name="Suh M.K."/>
            <person name="Eom M.K."/>
            <person name="Lee J.-S."/>
        </authorList>
    </citation>
    <scope>NUCLEOTIDE SEQUENCE</scope>
    <source>
        <strain evidence="2">LIP-5</strain>
    </source>
</reference>
<dbReference type="Pfam" id="PF13247">
    <property type="entry name" value="Fer4_11"/>
    <property type="match status" value="1"/>
</dbReference>
<gene>
    <name evidence="2" type="ORF">OD355_00870</name>
</gene>
<dbReference type="NCBIfam" id="TIGR04519">
    <property type="entry name" value="MoCo_extend_TAT"/>
    <property type="match status" value="1"/>
</dbReference>